<comment type="caution">
    <text evidence="2">The sequence shown here is derived from an EMBL/GenBank/DDBJ whole genome shotgun (WGS) entry which is preliminary data.</text>
</comment>
<dbReference type="EMBL" id="JBHSBI010000048">
    <property type="protein sequence ID" value="MFC4015648.1"/>
    <property type="molecule type" value="Genomic_DNA"/>
</dbReference>
<feature type="region of interest" description="Disordered" evidence="1">
    <location>
        <begin position="192"/>
        <end position="434"/>
    </location>
</feature>
<feature type="compositionally biased region" description="Low complexity" evidence="1">
    <location>
        <begin position="347"/>
        <end position="357"/>
    </location>
</feature>
<proteinExistence type="predicted"/>
<dbReference type="RefSeq" id="WP_379535460.1">
    <property type="nucleotide sequence ID" value="NZ_JBHSBI010000048.1"/>
</dbReference>
<feature type="compositionally biased region" description="Gly residues" evidence="1">
    <location>
        <begin position="216"/>
        <end position="227"/>
    </location>
</feature>
<sequence length="434" mass="44904">MADHWEPIRVYEVGVTAPDSSTTRAQVVGWLDNTDPGGIESAGESYVYAAQKLRGDEGSVQSHLMTAANKLTGAWRGQDATQVLEALRLLYASAGALGEAMHGTGTQMKEYGQAVSRARSSVPAETPTDEGDGGGMGSVPSSEIMYEAPSTDPDAAARRHMERLNNQISTINSQISEGLAFQLPEITPIEVTTRRQDRLDPNGGTNVPTGRTTYWDGGGDGTGGSSGSNGSAGSDRTTGGGDGSGSQRDTPQDQDQRTPPDQRGDDPSADPQHPDQPGGADDSQNQPGDQGQNQDGSDRPQEDVPPVIGGNDDRTQLADTNTPPTTTTPNGNPTTNPYQHTPNTVFPTQTPSGTSTPFGGGGGSTWYGTSGGAPAASPAVLRGGATPGSGLMGYPPLGMGAAAANEGGEREREIYDPDPGVWHIPHNTSPDKIG</sequence>
<dbReference type="Proteomes" id="UP001595851">
    <property type="component" value="Unassembled WGS sequence"/>
</dbReference>
<evidence type="ECO:0000256" key="1">
    <source>
        <dbReference type="SAM" id="MobiDB-lite"/>
    </source>
</evidence>
<feature type="compositionally biased region" description="Low complexity" evidence="1">
    <location>
        <begin position="228"/>
        <end position="237"/>
    </location>
</feature>
<feature type="compositionally biased region" description="Low complexity" evidence="1">
    <location>
        <begin position="320"/>
        <end position="337"/>
    </location>
</feature>
<feature type="compositionally biased region" description="Low complexity" evidence="1">
    <location>
        <begin position="281"/>
        <end position="295"/>
    </location>
</feature>
<gene>
    <name evidence="2" type="ORF">ACFOY2_51150</name>
</gene>
<feature type="compositionally biased region" description="Polar residues" evidence="1">
    <location>
        <begin position="203"/>
        <end position="212"/>
    </location>
</feature>
<feature type="compositionally biased region" description="Gly residues" evidence="1">
    <location>
        <begin position="358"/>
        <end position="371"/>
    </location>
</feature>
<evidence type="ECO:0000313" key="2">
    <source>
        <dbReference type="EMBL" id="MFC4015648.1"/>
    </source>
</evidence>
<dbReference type="Gene3D" id="1.20.1260.20">
    <property type="entry name" value="PPE superfamily"/>
    <property type="match status" value="1"/>
</dbReference>
<dbReference type="InterPro" id="IPR038332">
    <property type="entry name" value="PPE_sf"/>
</dbReference>
<accession>A0ABV8GNW3</accession>
<evidence type="ECO:0000313" key="3">
    <source>
        <dbReference type="Proteomes" id="UP001595851"/>
    </source>
</evidence>
<name>A0ABV8GNW3_9ACTN</name>
<organism evidence="2 3">
    <name type="scientific">Nonomuraea purpurea</name>
    <dbReference type="NCBI Taxonomy" id="1849276"/>
    <lineage>
        <taxon>Bacteria</taxon>
        <taxon>Bacillati</taxon>
        <taxon>Actinomycetota</taxon>
        <taxon>Actinomycetes</taxon>
        <taxon>Streptosporangiales</taxon>
        <taxon>Streptosporangiaceae</taxon>
        <taxon>Nonomuraea</taxon>
    </lineage>
</organism>
<feature type="compositionally biased region" description="Basic and acidic residues" evidence="1">
    <location>
        <begin position="250"/>
        <end position="266"/>
    </location>
</feature>
<protein>
    <submittedName>
        <fullName evidence="2">WXG100 family type VII secretion target</fullName>
    </submittedName>
</protein>
<feature type="region of interest" description="Disordered" evidence="1">
    <location>
        <begin position="115"/>
        <end position="155"/>
    </location>
</feature>
<reference evidence="3" key="1">
    <citation type="journal article" date="2019" name="Int. J. Syst. Evol. Microbiol.">
        <title>The Global Catalogue of Microorganisms (GCM) 10K type strain sequencing project: providing services to taxonomists for standard genome sequencing and annotation.</title>
        <authorList>
            <consortium name="The Broad Institute Genomics Platform"/>
            <consortium name="The Broad Institute Genome Sequencing Center for Infectious Disease"/>
            <person name="Wu L."/>
            <person name="Ma J."/>
        </authorList>
    </citation>
    <scope>NUCLEOTIDE SEQUENCE [LARGE SCALE GENOMIC DNA]</scope>
    <source>
        <strain evidence="3">TBRC 1276</strain>
    </source>
</reference>
<keyword evidence="3" id="KW-1185">Reference proteome</keyword>